<proteinExistence type="predicted"/>
<dbReference type="GO" id="GO:0005886">
    <property type="term" value="C:plasma membrane"/>
    <property type="evidence" value="ECO:0007669"/>
    <property type="project" value="TreeGrafter"/>
</dbReference>
<comment type="subcellular location">
    <subcellularLocation>
        <location evidence="1">Membrane</location>
        <topology evidence="1">Single-pass membrane protein</topology>
    </subcellularLocation>
</comment>
<evidence type="ECO:0000313" key="6">
    <source>
        <dbReference type="Proteomes" id="UP000345637"/>
    </source>
</evidence>
<reference evidence="5 6" key="1">
    <citation type="submission" date="2019-03" db="EMBL/GenBank/DDBJ databases">
        <authorList>
            <consortium name="Pathogen Informatics"/>
        </authorList>
    </citation>
    <scope>NUCLEOTIDE SEQUENCE [LARGE SCALE GENOMIC DNA]</scope>
    <source>
        <strain evidence="5 6">NCTC12998</strain>
    </source>
</reference>
<keyword evidence="3" id="KW-1133">Transmembrane helix</keyword>
<accession>A0A485ANY3</accession>
<dbReference type="PANTHER" id="PTHR36985:SF1">
    <property type="entry name" value="TRANSLOCATION AND ASSEMBLY MODULE SUBUNIT TAMB"/>
    <property type="match status" value="1"/>
</dbReference>
<sequence>MVEPKIDHPKPEEKPLGETMKALFSQPVLPEMTDVHLPLNLNIQSFRGEQLRVTGDTDMTVYSMLLKVSSIDGHMKLDTLDIDSDQGKINAAGTAQLQDNWPVDITLNSTLNIDPLKGEKVKLTVGGEMRKKLQIGVDLAGSVAMTLRADAQLAEAGLPLNMELKSKQLYWPFSGEKQFQADDVLLKFNGKMTDYTMAFSTAVKGQSLPPAKITLNAKGNERQVNLDKLTVAALEGKTELKALLDWQQAISWRGELTLDGINTAKEVPDWPSKLNGMIKTQGSLYGGSWQMSVPELKITGNVKQNKVDVSGSLQGNSYMQWKIPGLHLALGKNSAEVKGELGVKDLNLDATIDAPNLDNALPGLGGTAKGLLKVRGTVDAPQLLADITARALRWQELTVAQVNVKGDVKSSDQIGGNLDVRVDRISQPGVNISLVQLNAKGNEKQHDLQLKVQGDPVSGQLSLAGSFDRKEERWKGR</sequence>
<dbReference type="Proteomes" id="UP000345637">
    <property type="component" value="Unassembled WGS sequence"/>
</dbReference>
<evidence type="ECO:0000313" key="5">
    <source>
        <dbReference type="EMBL" id="VFS62390.1"/>
    </source>
</evidence>
<keyword evidence="4" id="KW-0472">Membrane</keyword>
<evidence type="ECO:0008006" key="7">
    <source>
        <dbReference type="Google" id="ProtNLM"/>
    </source>
</evidence>
<dbReference type="PANTHER" id="PTHR36985">
    <property type="entry name" value="TRANSLOCATION AND ASSEMBLY MODULE SUBUNIT TAMB"/>
    <property type="match status" value="1"/>
</dbReference>
<evidence type="ECO:0000256" key="2">
    <source>
        <dbReference type="ARBA" id="ARBA00022692"/>
    </source>
</evidence>
<dbReference type="EMBL" id="CAADJE010000020">
    <property type="protein sequence ID" value="VFS62390.1"/>
    <property type="molecule type" value="Genomic_DNA"/>
</dbReference>
<evidence type="ECO:0000256" key="3">
    <source>
        <dbReference type="ARBA" id="ARBA00022989"/>
    </source>
</evidence>
<evidence type="ECO:0000256" key="1">
    <source>
        <dbReference type="ARBA" id="ARBA00004167"/>
    </source>
</evidence>
<protein>
    <recommendedName>
        <fullName evidence="7">Assembly protein</fullName>
    </recommendedName>
</protein>
<evidence type="ECO:0000256" key="4">
    <source>
        <dbReference type="ARBA" id="ARBA00023136"/>
    </source>
</evidence>
<gene>
    <name evidence="5" type="ORF">NCTC12998_01855</name>
</gene>
<organism evidence="5 6">
    <name type="scientific">Raoultella planticola</name>
    <name type="common">Klebsiella planticola</name>
    <dbReference type="NCBI Taxonomy" id="575"/>
    <lineage>
        <taxon>Bacteria</taxon>
        <taxon>Pseudomonadati</taxon>
        <taxon>Pseudomonadota</taxon>
        <taxon>Gammaproteobacteria</taxon>
        <taxon>Enterobacterales</taxon>
        <taxon>Enterobacteriaceae</taxon>
        <taxon>Klebsiella/Raoultella group</taxon>
        <taxon>Raoultella</taxon>
    </lineage>
</organism>
<dbReference type="GO" id="GO:0009306">
    <property type="term" value="P:protein secretion"/>
    <property type="evidence" value="ECO:0007669"/>
    <property type="project" value="TreeGrafter"/>
</dbReference>
<dbReference type="GO" id="GO:0097347">
    <property type="term" value="C:TAM protein secretion complex"/>
    <property type="evidence" value="ECO:0007669"/>
    <property type="project" value="TreeGrafter"/>
</dbReference>
<keyword evidence="2" id="KW-0812">Transmembrane</keyword>
<name>A0A485ANY3_RAOPL</name>
<dbReference type="AlphaFoldDB" id="A0A485ANY3"/>